<evidence type="ECO:0000256" key="5">
    <source>
        <dbReference type="HAMAP-Rule" id="MF_00651"/>
    </source>
</evidence>
<dbReference type="CDD" id="cd16964">
    <property type="entry name" value="YqgF"/>
    <property type="match status" value="1"/>
</dbReference>
<reference evidence="8" key="1">
    <citation type="submission" date="2017-01" db="EMBL/GenBank/DDBJ databases">
        <authorList>
            <person name="Varghese N."/>
            <person name="Submissions S."/>
        </authorList>
    </citation>
    <scope>NUCLEOTIDE SEQUENCE [LARGE SCALE GENOMIC DNA]</scope>
    <source>
        <strain evidence="8">ATCC 51758</strain>
    </source>
</reference>
<dbReference type="GO" id="GO:0000967">
    <property type="term" value="P:rRNA 5'-end processing"/>
    <property type="evidence" value="ECO:0007669"/>
    <property type="project" value="UniProtKB-UniRule"/>
</dbReference>
<dbReference type="STRING" id="34027.SAMN05421829_111147"/>
<keyword evidence="3 5" id="KW-0540">Nuclease</keyword>
<dbReference type="GO" id="GO:0004518">
    <property type="term" value="F:nuclease activity"/>
    <property type="evidence" value="ECO:0007669"/>
    <property type="project" value="UniProtKB-KW"/>
</dbReference>
<keyword evidence="1 5" id="KW-0963">Cytoplasm</keyword>
<organism evidence="7 8">
    <name type="scientific">Aromatoleum tolulyticum</name>
    <dbReference type="NCBI Taxonomy" id="34027"/>
    <lineage>
        <taxon>Bacteria</taxon>
        <taxon>Pseudomonadati</taxon>
        <taxon>Pseudomonadota</taxon>
        <taxon>Betaproteobacteria</taxon>
        <taxon>Rhodocyclales</taxon>
        <taxon>Rhodocyclaceae</taxon>
        <taxon>Aromatoleum</taxon>
    </lineage>
</organism>
<dbReference type="RefSeq" id="WP_076603263.1">
    <property type="nucleotide sequence ID" value="NZ_FTMD01000011.1"/>
</dbReference>
<dbReference type="SUPFAM" id="SSF53098">
    <property type="entry name" value="Ribonuclease H-like"/>
    <property type="match status" value="1"/>
</dbReference>
<dbReference type="HAMAP" id="MF_00651">
    <property type="entry name" value="Nuclease_YqgF"/>
    <property type="match status" value="1"/>
</dbReference>
<evidence type="ECO:0000256" key="3">
    <source>
        <dbReference type="ARBA" id="ARBA00022722"/>
    </source>
</evidence>
<keyword evidence="2 5" id="KW-0690">Ribosome biogenesis</keyword>
<dbReference type="PANTHER" id="PTHR33317:SF4">
    <property type="entry name" value="POLYNUCLEOTIDYL TRANSFERASE, RIBONUCLEASE H-LIKE SUPERFAMILY PROTEIN"/>
    <property type="match status" value="1"/>
</dbReference>
<dbReference type="Proteomes" id="UP000186819">
    <property type="component" value="Unassembled WGS sequence"/>
</dbReference>
<accession>A0A1N6Z906</accession>
<dbReference type="EMBL" id="FTMD01000011">
    <property type="protein sequence ID" value="SIR23226.1"/>
    <property type="molecule type" value="Genomic_DNA"/>
</dbReference>
<feature type="domain" description="YqgF/RNase H-like" evidence="6">
    <location>
        <begin position="19"/>
        <end position="119"/>
    </location>
</feature>
<sequence length="159" mass="17067">MPEAAAPEPRPAPDLPARGTLLGFDFGLVRLGVAVGELETGQASALVTISGEASAPRFAAIEKLIAEWRPVGLVVGLPVHLDGTPHEMTARCRRFANQLRGRYGLPVMESDERLSSAAAEAALEEAGQRSWRERKAVLDAVAARIILQHFLDTIQHAKA</sequence>
<protein>
    <recommendedName>
        <fullName evidence="5">Putative pre-16S rRNA nuclease</fullName>
        <ecNumber evidence="5">3.1.-.-</ecNumber>
    </recommendedName>
</protein>
<comment type="function">
    <text evidence="5">Could be a nuclease involved in processing of the 5'-end of pre-16S rRNA.</text>
</comment>
<name>A0A1N6Z906_9RHOO</name>
<keyword evidence="4 5" id="KW-0378">Hydrolase</keyword>
<dbReference type="NCBIfam" id="TIGR00250">
    <property type="entry name" value="RNAse_H_YqgF"/>
    <property type="match status" value="1"/>
</dbReference>
<dbReference type="InterPro" id="IPR012337">
    <property type="entry name" value="RNaseH-like_sf"/>
</dbReference>
<gene>
    <name evidence="7" type="ORF">SAMN05421829_111147</name>
</gene>
<dbReference type="InterPro" id="IPR005227">
    <property type="entry name" value="YqgF"/>
</dbReference>
<evidence type="ECO:0000313" key="8">
    <source>
        <dbReference type="Proteomes" id="UP000186819"/>
    </source>
</evidence>
<dbReference type="GO" id="GO:0005829">
    <property type="term" value="C:cytosol"/>
    <property type="evidence" value="ECO:0007669"/>
    <property type="project" value="TreeGrafter"/>
</dbReference>
<evidence type="ECO:0000256" key="4">
    <source>
        <dbReference type="ARBA" id="ARBA00022801"/>
    </source>
</evidence>
<dbReference type="PANTHER" id="PTHR33317">
    <property type="entry name" value="POLYNUCLEOTIDYL TRANSFERASE, RIBONUCLEASE H-LIKE SUPERFAMILY PROTEIN"/>
    <property type="match status" value="1"/>
</dbReference>
<dbReference type="Pfam" id="PF03652">
    <property type="entry name" value="RuvX"/>
    <property type="match status" value="1"/>
</dbReference>
<keyword evidence="8" id="KW-1185">Reference proteome</keyword>
<dbReference type="AlphaFoldDB" id="A0A1N6Z906"/>
<dbReference type="InterPro" id="IPR037027">
    <property type="entry name" value="YqgF/RNaseH-like_dom_sf"/>
</dbReference>
<dbReference type="EC" id="3.1.-.-" evidence="5"/>
<evidence type="ECO:0000313" key="7">
    <source>
        <dbReference type="EMBL" id="SIR23226.1"/>
    </source>
</evidence>
<dbReference type="InterPro" id="IPR006641">
    <property type="entry name" value="YqgF/RNaseH-like_dom"/>
</dbReference>
<dbReference type="GO" id="GO:0016788">
    <property type="term" value="F:hydrolase activity, acting on ester bonds"/>
    <property type="evidence" value="ECO:0007669"/>
    <property type="project" value="UniProtKB-UniRule"/>
</dbReference>
<proteinExistence type="inferred from homology"/>
<evidence type="ECO:0000256" key="1">
    <source>
        <dbReference type="ARBA" id="ARBA00022490"/>
    </source>
</evidence>
<evidence type="ECO:0000259" key="6">
    <source>
        <dbReference type="SMART" id="SM00732"/>
    </source>
</evidence>
<dbReference type="SMART" id="SM00732">
    <property type="entry name" value="YqgFc"/>
    <property type="match status" value="1"/>
</dbReference>
<dbReference type="Gene3D" id="3.30.420.140">
    <property type="entry name" value="YqgF/RNase H-like domain"/>
    <property type="match status" value="1"/>
</dbReference>
<evidence type="ECO:0000256" key="2">
    <source>
        <dbReference type="ARBA" id="ARBA00022517"/>
    </source>
</evidence>
<comment type="subcellular location">
    <subcellularLocation>
        <location evidence="5">Cytoplasm</location>
    </subcellularLocation>
</comment>
<dbReference type="OrthoDB" id="9796140at2"/>
<comment type="similarity">
    <text evidence="5">Belongs to the YqgF HJR family.</text>
</comment>